<dbReference type="FunFam" id="3.10.10.10:FF:000007">
    <property type="entry name" value="Retrovirus-related Pol polyprotein from transposon 17.6-like Protein"/>
    <property type="match status" value="1"/>
</dbReference>
<dbReference type="InterPro" id="IPR043128">
    <property type="entry name" value="Rev_trsase/Diguanyl_cyclase"/>
</dbReference>
<keyword evidence="7" id="KW-0378">Hydrolase</keyword>
<evidence type="ECO:0000259" key="11">
    <source>
        <dbReference type="PROSITE" id="PS50878"/>
    </source>
</evidence>
<evidence type="ECO:0000256" key="3">
    <source>
        <dbReference type="ARBA" id="ARBA00022679"/>
    </source>
</evidence>
<comment type="caution">
    <text evidence="13">The sequence shown here is derived from an EMBL/GenBank/DDBJ whole genome shotgun (WGS) entry which is preliminary data.</text>
</comment>
<dbReference type="PROSITE" id="PS50878">
    <property type="entry name" value="RT_POL"/>
    <property type="match status" value="1"/>
</dbReference>
<name>A0ABD0SAU9_LOXSC</name>
<dbReference type="GO" id="GO:0042575">
    <property type="term" value="C:DNA polymerase complex"/>
    <property type="evidence" value="ECO:0007669"/>
    <property type="project" value="UniProtKB-ARBA"/>
</dbReference>
<evidence type="ECO:0000256" key="6">
    <source>
        <dbReference type="ARBA" id="ARBA00022759"/>
    </source>
</evidence>
<dbReference type="SUPFAM" id="SSF53098">
    <property type="entry name" value="Ribonuclease H-like"/>
    <property type="match status" value="1"/>
</dbReference>
<dbReference type="Pfam" id="PF17917">
    <property type="entry name" value="RT_RNaseH"/>
    <property type="match status" value="1"/>
</dbReference>
<dbReference type="InterPro" id="IPR000477">
    <property type="entry name" value="RT_dom"/>
</dbReference>
<sequence length="1622" mass="188243">MKSQTLFTRDTSIPIIYAPPIRVSYELPGRSELRVKLPVNLLDGDGILEHVQFNEGVRMPAAIVKCKKGFATTVIQNYRTEPMTLTINSPFKVEPFQENECHLNFTNDDSSIDSLLTKNLSKLRLEHMNEEEKEMIGNICREYKDIFYCEDIPLSFTNQVKHEIRTTNEDPIFNRAHRLPPSQTAEIKSQVEKMLRDNVIQESHSPWSAPVHLVPKKADASGKQKWRMVVDYRRLNEITVDDKYPLPNISDLFDMLGKSMYFTTLDLASGYHQLEVREEDRPKTAFSTPFGHYEFNRMPFGLKTAPATFQRAMDNVLRGLQGIHCLIYLDDVIIFSKSLPEHIQKLRAVFDRFRQTNLKVQLDKSHFLRKEVLYLGHTITREGLKPNTDKIDAILNYPIPKTTTEIKSFLGLIGYYRKFIKDFAKITRPLTVCLKKGRKIVLNDEYTNSFETCKKLLTNAPLLQFPDFKKPFILTTDASNYAIGAVLSQGPLGSDKPIAYFSKTLGDTQTRYSTIEKELLAIIEGVKHFRPYLYGNKFTIYTDHRPLAWLYSLKEPNSKLTRWRLRLEEYDFEIRYKKGPQNTNADALSRIRVNAIDDDIESMLVNIDADENTIQDVVMEIEDDVARFCNREPQPETAEMSDSDDGATAHSVSNREHEGIPILNEAIDTKPKQIIVYKWLMDKIQVKDKSNNKQRILEVHLPINKEDLVKNFFKEYVDFKHKYFIYFEDKDSFRPTFTHVVTQLYKKGTINLVECTERIINLTSSENEQVDLIRKYHEGKTCHRGINETYARLRRSYWWNNMKETITAIINGCEQCKKMKYERKPIKPPIQLTQTQDAPFQEIFIDLLFIEGKYYLTAVDAFSKLAQAIHIPNRSTPEVVRALIKYFSMYGLPRKISSDSGAEFNNELLKELLSFYKIDIHIGTPNNPTSMAIVERFHSTIIEIYRIAKYDRSDQDACSVMTYAIMAYNNAIHTATNFTPFEIVFGHTESGNVFDTNRDVNLLQILIQDHRKRLKVLYEFIKQKLETDKIQVREKKGGEEPPKINVGDKVFMKNTRIRKAKDLPRLNVQRLDPNPGIAPIRIGTATREIDHWSIVKTLDLELIENQVERNIEEYNRIKTLAFKETETRRELMGLTVQIQSILNLTKDRLSQIVPTYRSKRGLLNPLGSLIKVISGNLDNEDAIRYNQEIKKLQNKEHSVENKISLIKVAVEKLVNVSNDMNLNLNHINFNNHRLSNIVNNQTIIFSSFRLMNSMFQIFNNFRTLYQVIYEIETAIAFSKLHTLHKFILNTTELFNILLEVEKHANLMYKVNENNLINLEQSITMKTYLDHKKLVFILEVPLVENNTYNYYKVMPIPIYNPSTNITHAIIPQYPFLIVKRMKYIPVAKPCEEIERERYLCNNEDITEFAQELCIEQLMLLKNNYSACQQREVHIERIRIQPITESLWMLFLKDNTIATERCHDEIRRHTLRGTYILTRNDECVIEIGGTTISPLTNTTAAVVNLPLIQLPTLTMPDDLPRWTPINLRNVDLRDISAVVKQISDLDIDYSVEKLFSVTTDISVWTISIYVILISIVILFLSCYFKRNFQRTTVLPVENSSSGEGGVRAVSPEPICFVSNIQRST</sequence>
<evidence type="ECO:0000256" key="4">
    <source>
        <dbReference type="ARBA" id="ARBA00022695"/>
    </source>
</evidence>
<keyword evidence="8" id="KW-0695">RNA-directed DNA polymerase</keyword>
<dbReference type="FunFam" id="3.30.70.270:FF:000026">
    <property type="entry name" value="Transposon Ty3-G Gag-Pol polyprotein"/>
    <property type="match status" value="1"/>
</dbReference>
<keyword evidence="2" id="KW-0645">Protease</keyword>
<dbReference type="Pfam" id="PF00078">
    <property type="entry name" value="RVT_1"/>
    <property type="match status" value="1"/>
</dbReference>
<feature type="domain" description="Integrase catalytic" evidence="12">
    <location>
        <begin position="835"/>
        <end position="988"/>
    </location>
</feature>
<dbReference type="PANTHER" id="PTHR37984">
    <property type="entry name" value="PROTEIN CBG26694"/>
    <property type="match status" value="1"/>
</dbReference>
<accession>A0ABD0SAU9</accession>
<dbReference type="InterPro" id="IPR043502">
    <property type="entry name" value="DNA/RNA_pol_sf"/>
</dbReference>
<dbReference type="SUPFAM" id="SSF56672">
    <property type="entry name" value="DNA/RNA polymerases"/>
    <property type="match status" value="1"/>
</dbReference>
<dbReference type="Gene3D" id="1.10.340.70">
    <property type="match status" value="1"/>
</dbReference>
<dbReference type="InterPro" id="IPR012337">
    <property type="entry name" value="RNaseH-like_sf"/>
</dbReference>
<dbReference type="CDD" id="cd01647">
    <property type="entry name" value="RT_LTR"/>
    <property type="match status" value="1"/>
</dbReference>
<dbReference type="GO" id="GO:0003964">
    <property type="term" value="F:RNA-directed DNA polymerase activity"/>
    <property type="evidence" value="ECO:0007669"/>
    <property type="project" value="UniProtKB-KW"/>
</dbReference>
<organism evidence="13 14">
    <name type="scientific">Loxostege sticticalis</name>
    <name type="common">Beet webworm moth</name>
    <dbReference type="NCBI Taxonomy" id="481309"/>
    <lineage>
        <taxon>Eukaryota</taxon>
        <taxon>Metazoa</taxon>
        <taxon>Ecdysozoa</taxon>
        <taxon>Arthropoda</taxon>
        <taxon>Hexapoda</taxon>
        <taxon>Insecta</taxon>
        <taxon>Pterygota</taxon>
        <taxon>Neoptera</taxon>
        <taxon>Endopterygota</taxon>
        <taxon>Lepidoptera</taxon>
        <taxon>Glossata</taxon>
        <taxon>Ditrysia</taxon>
        <taxon>Pyraloidea</taxon>
        <taxon>Crambidae</taxon>
        <taxon>Pyraustinae</taxon>
        <taxon>Loxostege</taxon>
    </lineage>
</organism>
<dbReference type="Gene3D" id="3.30.70.270">
    <property type="match status" value="2"/>
</dbReference>
<dbReference type="Gene3D" id="3.30.420.10">
    <property type="entry name" value="Ribonuclease H-like superfamily/Ribonuclease H"/>
    <property type="match status" value="1"/>
</dbReference>
<proteinExistence type="predicted"/>
<gene>
    <name evidence="13" type="ORF">ABMA28_010283</name>
</gene>
<evidence type="ECO:0000256" key="9">
    <source>
        <dbReference type="SAM" id="MobiDB-lite"/>
    </source>
</evidence>
<evidence type="ECO:0000256" key="10">
    <source>
        <dbReference type="SAM" id="Phobius"/>
    </source>
</evidence>
<dbReference type="FunFam" id="3.10.20.370:FF:000001">
    <property type="entry name" value="Retrovirus-related Pol polyprotein from transposon 17.6-like protein"/>
    <property type="match status" value="1"/>
</dbReference>
<keyword evidence="4" id="KW-0548">Nucleotidyltransferase</keyword>
<evidence type="ECO:0000256" key="2">
    <source>
        <dbReference type="ARBA" id="ARBA00022670"/>
    </source>
</evidence>
<keyword evidence="10" id="KW-0472">Membrane</keyword>
<keyword evidence="5" id="KW-0540">Nuclease</keyword>
<dbReference type="Proteomes" id="UP001549921">
    <property type="component" value="Unassembled WGS sequence"/>
</dbReference>
<dbReference type="EC" id="2.7.7.49" evidence="1"/>
<feature type="region of interest" description="Disordered" evidence="9">
    <location>
        <begin position="634"/>
        <end position="655"/>
    </location>
</feature>
<dbReference type="GO" id="GO:0004519">
    <property type="term" value="F:endonuclease activity"/>
    <property type="evidence" value="ECO:0007669"/>
    <property type="project" value="UniProtKB-KW"/>
</dbReference>
<keyword evidence="6" id="KW-0255">Endonuclease</keyword>
<keyword evidence="10" id="KW-0812">Transmembrane</keyword>
<keyword evidence="3" id="KW-0808">Transferase</keyword>
<evidence type="ECO:0000256" key="8">
    <source>
        <dbReference type="ARBA" id="ARBA00022918"/>
    </source>
</evidence>
<evidence type="ECO:0000259" key="12">
    <source>
        <dbReference type="PROSITE" id="PS50994"/>
    </source>
</evidence>
<dbReference type="EMBL" id="JBEDNZ010000025">
    <property type="protein sequence ID" value="KAL0810992.1"/>
    <property type="molecule type" value="Genomic_DNA"/>
</dbReference>
<dbReference type="InterPro" id="IPR001584">
    <property type="entry name" value="Integrase_cat-core"/>
</dbReference>
<evidence type="ECO:0000313" key="14">
    <source>
        <dbReference type="Proteomes" id="UP001549921"/>
    </source>
</evidence>
<dbReference type="GO" id="GO:0006508">
    <property type="term" value="P:proteolysis"/>
    <property type="evidence" value="ECO:0007669"/>
    <property type="project" value="UniProtKB-KW"/>
</dbReference>
<dbReference type="Pfam" id="PF00665">
    <property type="entry name" value="rve"/>
    <property type="match status" value="1"/>
</dbReference>
<evidence type="ECO:0000256" key="5">
    <source>
        <dbReference type="ARBA" id="ARBA00022722"/>
    </source>
</evidence>
<protein>
    <recommendedName>
        <fullName evidence="1">RNA-directed DNA polymerase</fullName>
        <ecNumber evidence="1">2.7.7.49</ecNumber>
    </recommendedName>
</protein>
<feature type="domain" description="Reverse transcriptase" evidence="11">
    <location>
        <begin position="195"/>
        <end position="379"/>
    </location>
</feature>
<dbReference type="InterPro" id="IPR036397">
    <property type="entry name" value="RNaseH_sf"/>
</dbReference>
<dbReference type="InterPro" id="IPR022048">
    <property type="entry name" value="Envelope_fusion-like"/>
</dbReference>
<dbReference type="GO" id="GO:0008233">
    <property type="term" value="F:peptidase activity"/>
    <property type="evidence" value="ECO:0007669"/>
    <property type="project" value="UniProtKB-KW"/>
</dbReference>
<dbReference type="PROSITE" id="PS50994">
    <property type="entry name" value="INTEGRASE"/>
    <property type="match status" value="1"/>
</dbReference>
<dbReference type="InterPro" id="IPR041588">
    <property type="entry name" value="Integrase_H2C2"/>
</dbReference>
<dbReference type="Gene3D" id="3.10.20.370">
    <property type="match status" value="1"/>
</dbReference>
<dbReference type="InterPro" id="IPR050951">
    <property type="entry name" value="Retrovirus_Pol_polyprotein"/>
</dbReference>
<evidence type="ECO:0000313" key="13">
    <source>
        <dbReference type="EMBL" id="KAL0810992.1"/>
    </source>
</evidence>
<reference evidence="13 14" key="1">
    <citation type="submission" date="2024-06" db="EMBL/GenBank/DDBJ databases">
        <title>A chromosome-level genome assembly of beet webworm, Loxostege sticticalis.</title>
        <authorList>
            <person name="Zhang Y."/>
        </authorList>
    </citation>
    <scope>NUCLEOTIDE SEQUENCE [LARGE SCALE GENOMIC DNA]</scope>
    <source>
        <strain evidence="13">AQ028</strain>
        <tissue evidence="13">Male pupae</tissue>
    </source>
</reference>
<dbReference type="Pfam" id="PF12259">
    <property type="entry name" value="Baculo_F"/>
    <property type="match status" value="1"/>
</dbReference>
<dbReference type="PANTHER" id="PTHR37984:SF5">
    <property type="entry name" value="PROTEIN NYNRIN-LIKE"/>
    <property type="match status" value="1"/>
</dbReference>
<keyword evidence="10" id="KW-1133">Transmembrane helix</keyword>
<evidence type="ECO:0000256" key="7">
    <source>
        <dbReference type="ARBA" id="ARBA00022801"/>
    </source>
</evidence>
<dbReference type="InterPro" id="IPR041373">
    <property type="entry name" value="RT_RNaseH"/>
</dbReference>
<dbReference type="Pfam" id="PF17921">
    <property type="entry name" value="Integrase_H2C2"/>
    <property type="match status" value="1"/>
</dbReference>
<dbReference type="Gene3D" id="3.10.10.10">
    <property type="entry name" value="HIV Type 1 Reverse Transcriptase, subunit A, domain 1"/>
    <property type="match status" value="1"/>
</dbReference>
<feature type="transmembrane region" description="Helical" evidence="10">
    <location>
        <begin position="1559"/>
        <end position="1582"/>
    </location>
</feature>
<dbReference type="CDD" id="cd09274">
    <property type="entry name" value="RNase_HI_RT_Ty3"/>
    <property type="match status" value="1"/>
</dbReference>
<evidence type="ECO:0000256" key="1">
    <source>
        <dbReference type="ARBA" id="ARBA00012493"/>
    </source>
</evidence>